<dbReference type="InterPro" id="IPR051960">
    <property type="entry name" value="eIF2B_gamma"/>
</dbReference>
<comment type="subcellular location">
    <subcellularLocation>
        <location evidence="1">Cytoplasm</location>
        <location evidence="1">Cytosol</location>
    </subcellularLocation>
</comment>
<evidence type="ECO:0000256" key="1">
    <source>
        <dbReference type="ARBA" id="ARBA00004514"/>
    </source>
</evidence>
<evidence type="ECO:0000256" key="4">
    <source>
        <dbReference type="ARBA" id="ARBA00022540"/>
    </source>
</evidence>
<organism evidence="12 13">
    <name type="scientific">Exocentrus adspersus</name>
    <dbReference type="NCBI Taxonomy" id="1586481"/>
    <lineage>
        <taxon>Eukaryota</taxon>
        <taxon>Metazoa</taxon>
        <taxon>Ecdysozoa</taxon>
        <taxon>Arthropoda</taxon>
        <taxon>Hexapoda</taxon>
        <taxon>Insecta</taxon>
        <taxon>Pterygota</taxon>
        <taxon>Neoptera</taxon>
        <taxon>Endopterygota</taxon>
        <taxon>Coleoptera</taxon>
        <taxon>Polyphaga</taxon>
        <taxon>Cucujiformia</taxon>
        <taxon>Chrysomeloidea</taxon>
        <taxon>Cerambycidae</taxon>
        <taxon>Lamiinae</taxon>
        <taxon>Acanthocinini</taxon>
        <taxon>Exocentrus</taxon>
    </lineage>
</organism>
<evidence type="ECO:0000256" key="9">
    <source>
        <dbReference type="ARBA" id="ARBA00046432"/>
    </source>
</evidence>
<keyword evidence="5" id="KW-0648">Protein biosynthesis</keyword>
<dbReference type="Pfam" id="PF25084">
    <property type="entry name" value="LbH_EIF2B"/>
    <property type="match status" value="1"/>
</dbReference>
<comment type="subunit">
    <text evidence="9">Component of the translation initiation factor 2B (eIF2B) complex which is a heterodecamer of two sets of five different subunits: alpha, beta, gamma, delta and epsilon. Subunits alpha, beta and delta comprise a regulatory subcomplex and subunits epsilon and gamma comprise a catalytic subcomplex. Within the complex, the hexameric regulatory complex resides at the center, with the two heterodimeric catalytic subcomplexes bound on opposite sides.</text>
</comment>
<dbReference type="GO" id="GO:0003743">
    <property type="term" value="F:translation initiation factor activity"/>
    <property type="evidence" value="ECO:0007669"/>
    <property type="project" value="UniProtKB-KW"/>
</dbReference>
<dbReference type="EMBL" id="JANEYG010000015">
    <property type="protein sequence ID" value="KAJ8920028.1"/>
    <property type="molecule type" value="Genomic_DNA"/>
</dbReference>
<dbReference type="Proteomes" id="UP001159042">
    <property type="component" value="Unassembled WGS sequence"/>
</dbReference>
<evidence type="ECO:0000256" key="2">
    <source>
        <dbReference type="ARBA" id="ARBA00007878"/>
    </source>
</evidence>
<keyword evidence="4" id="KW-0396">Initiation factor</keyword>
<dbReference type="GO" id="GO:0005829">
    <property type="term" value="C:cytosol"/>
    <property type="evidence" value="ECO:0007669"/>
    <property type="project" value="UniProtKB-SubCell"/>
</dbReference>
<dbReference type="AlphaFoldDB" id="A0AAV8W0J5"/>
<dbReference type="PANTHER" id="PTHR45989">
    <property type="entry name" value="TRANSLATION INITIATION FACTOR EIF-2B SUBUNIT GAMMA"/>
    <property type="match status" value="1"/>
</dbReference>
<gene>
    <name evidence="12" type="ORF">NQ315_011678</name>
</gene>
<evidence type="ECO:0000256" key="6">
    <source>
        <dbReference type="ARBA" id="ARBA00044196"/>
    </source>
</evidence>
<feature type="domain" description="Nucleotidyl transferase" evidence="10">
    <location>
        <begin position="9"/>
        <end position="144"/>
    </location>
</feature>
<evidence type="ECO:0000313" key="13">
    <source>
        <dbReference type="Proteomes" id="UP001159042"/>
    </source>
</evidence>
<comment type="caution">
    <text evidence="12">The sequence shown here is derived from an EMBL/GenBank/DDBJ whole genome shotgun (WGS) entry which is preliminary data.</text>
</comment>
<evidence type="ECO:0000256" key="7">
    <source>
        <dbReference type="ARBA" id="ARBA00044229"/>
    </source>
</evidence>
<dbReference type="CDD" id="cd04652">
    <property type="entry name" value="LbH_eIF2B_gamma_C"/>
    <property type="match status" value="1"/>
</dbReference>
<dbReference type="GO" id="GO:0002183">
    <property type="term" value="P:cytoplasmic translational initiation"/>
    <property type="evidence" value="ECO:0007669"/>
    <property type="project" value="TreeGrafter"/>
</dbReference>
<name>A0AAV8W0J5_9CUCU</name>
<keyword evidence="3" id="KW-0963">Cytoplasm</keyword>
<evidence type="ECO:0000259" key="11">
    <source>
        <dbReference type="Pfam" id="PF25084"/>
    </source>
</evidence>
<keyword evidence="13" id="KW-1185">Reference proteome</keyword>
<dbReference type="PANTHER" id="PTHR45989:SF1">
    <property type="entry name" value="TRANSLATION INITIATION FACTOR EIF-2B SUBUNIT GAMMA"/>
    <property type="match status" value="1"/>
</dbReference>
<evidence type="ECO:0000256" key="8">
    <source>
        <dbReference type="ARBA" id="ARBA00045373"/>
    </source>
</evidence>
<proteinExistence type="inferred from homology"/>
<dbReference type="Gene3D" id="2.160.10.10">
    <property type="entry name" value="Hexapeptide repeat proteins"/>
    <property type="match status" value="1"/>
</dbReference>
<dbReference type="SUPFAM" id="SSF53448">
    <property type="entry name" value="Nucleotide-diphospho-sugar transferases"/>
    <property type="match status" value="1"/>
</dbReference>
<evidence type="ECO:0000256" key="5">
    <source>
        <dbReference type="ARBA" id="ARBA00022917"/>
    </source>
</evidence>
<dbReference type="GO" id="GO:0005085">
    <property type="term" value="F:guanyl-nucleotide exchange factor activity"/>
    <property type="evidence" value="ECO:0007669"/>
    <property type="project" value="TreeGrafter"/>
</dbReference>
<dbReference type="Pfam" id="PF00483">
    <property type="entry name" value="NTP_transferase"/>
    <property type="match status" value="1"/>
</dbReference>
<feature type="domain" description="EIF2B subunit epsilon/gamma LbH" evidence="11">
    <location>
        <begin position="353"/>
        <end position="437"/>
    </location>
</feature>
<accession>A0AAV8W0J5</accession>
<dbReference type="InterPro" id="IPR056764">
    <property type="entry name" value="LbH_EIF2B3/5"/>
</dbReference>
<reference evidence="12 13" key="1">
    <citation type="journal article" date="2023" name="Insect Mol. Biol.">
        <title>Genome sequencing provides insights into the evolution of gene families encoding plant cell wall-degrading enzymes in longhorned beetles.</title>
        <authorList>
            <person name="Shin N.R."/>
            <person name="Okamura Y."/>
            <person name="Kirsch R."/>
            <person name="Pauchet Y."/>
        </authorList>
    </citation>
    <scope>NUCLEOTIDE SEQUENCE [LARGE SCALE GENOMIC DNA]</scope>
    <source>
        <strain evidence="12">EAD_L_NR</strain>
    </source>
</reference>
<dbReference type="InterPro" id="IPR029044">
    <property type="entry name" value="Nucleotide-diphossugar_trans"/>
</dbReference>
<dbReference type="GO" id="GO:0005851">
    <property type="term" value="C:eukaryotic translation initiation factor 2B complex"/>
    <property type="evidence" value="ECO:0007669"/>
    <property type="project" value="TreeGrafter"/>
</dbReference>
<evidence type="ECO:0000313" key="12">
    <source>
        <dbReference type="EMBL" id="KAJ8920028.1"/>
    </source>
</evidence>
<dbReference type="CDD" id="cd04198">
    <property type="entry name" value="eIF-2B_gamma_N"/>
    <property type="match status" value="1"/>
</dbReference>
<comment type="function">
    <text evidence="8">Acts as a component of the translation initiation factor 2B (eIF2B) complex, which catalyzes the exchange of GDP for GTP on the eukaryotic initiation factor 2 (eIF2) complex gamma subunit. Its guanine nucleotide exchange factor activity is repressed when bound to eIF2 complex phosphorylated on the alpha subunit, thereby limiting the amount of methionyl-initiator methionine tRNA available to the ribosome and consequently global translation is repressed.</text>
</comment>
<dbReference type="InterPro" id="IPR005835">
    <property type="entry name" value="NTP_transferase_dom"/>
</dbReference>
<dbReference type="Gene3D" id="3.90.550.10">
    <property type="entry name" value="Spore Coat Polysaccharide Biosynthesis Protein SpsA, Chain A"/>
    <property type="match status" value="1"/>
</dbReference>
<comment type="similarity">
    <text evidence="2">Belongs to the eIF-2B gamma/epsilon subunits family.</text>
</comment>
<evidence type="ECO:0000259" key="10">
    <source>
        <dbReference type="Pfam" id="PF00483"/>
    </source>
</evidence>
<protein>
    <recommendedName>
        <fullName evidence="6">Translation initiation factor eIF2B subunit gamma</fullName>
    </recommendedName>
    <alternativeName>
        <fullName evidence="7">eIF2B GDP-GTP exchange factor subunit gamma</fullName>
    </alternativeName>
</protein>
<evidence type="ECO:0000256" key="3">
    <source>
        <dbReference type="ARBA" id="ARBA00022490"/>
    </source>
</evidence>
<sequence>MTFQVEFQAVVFAAGKGSRMSEITAGKPKCLLPIGSKPLVWYPLHKLQTAGFSDVILIVLENQKTEIQSALERSDLDLKIDYVAINDNEDLGTADSLRLIYDKIRSDVLVVSCDFISDVSLKGVLDKFRAHNASVASLFLHPQRSENVVVPGPKAKHKTERDLIGIDEQTNRLVFLASASDFETELSLPTNLLKKHTHVKIYSNLVDSHVYVLKNWVVKFLKEESSFMSIKGELLPHIVKKQLSKPPKQMDTKESIVNVHDSGDIFAFAKEDELNLAIRGMSAYNDHIGDLKGAYHNDSIRCYAYIAPKDTFGVRINTLPAYWSVNAKIVDVWERVTHGKELVLKSPNAVILSNQVDNRSIIWDGTKLNEKTSFKNCIVGSNTEVSSFSRIFNSVVMNNVTIKEKVAIENCIVCEGVTIEKGCQLKGCLVGSHHLIPEGSEYSSEVLTDSDRLMEF</sequence>